<accession>A0A8B3D108</accession>
<protein>
    <submittedName>
        <fullName evidence="1">Uncharacterized protein</fullName>
    </submittedName>
</protein>
<organism evidence="1 2">
    <name type="scientific">Leptospira stimsonii</name>
    <dbReference type="NCBI Taxonomy" id="2202203"/>
    <lineage>
        <taxon>Bacteria</taxon>
        <taxon>Pseudomonadati</taxon>
        <taxon>Spirochaetota</taxon>
        <taxon>Spirochaetia</taxon>
        <taxon>Leptospirales</taxon>
        <taxon>Leptospiraceae</taxon>
        <taxon>Leptospira</taxon>
    </lineage>
</organism>
<dbReference type="RefSeq" id="WP_118981117.1">
    <property type="nucleotide sequence ID" value="NZ_QHCS01000001.1"/>
</dbReference>
<evidence type="ECO:0000313" key="1">
    <source>
        <dbReference type="EMBL" id="RHX88593.1"/>
    </source>
</evidence>
<dbReference type="EMBL" id="QHCS01000001">
    <property type="protein sequence ID" value="RHX88593.1"/>
    <property type="molecule type" value="Genomic_DNA"/>
</dbReference>
<dbReference type="Proteomes" id="UP000266669">
    <property type="component" value="Unassembled WGS sequence"/>
</dbReference>
<name>A0A8B3D108_9LEPT</name>
<sequence length="109" mass="12500">MKTFINSLIFDSKIEINWKNEILNFTSNIDTKLLSSESGTYKAKELIAELKIRSRHARHIAGIENLLNNLEKLHPNEQITNYIFKNKDAICIIYLISDNTEIIGAIIVP</sequence>
<gene>
    <name evidence="1" type="ORF">DLM78_06600</name>
</gene>
<comment type="caution">
    <text evidence="1">The sequence shown here is derived from an EMBL/GenBank/DDBJ whole genome shotgun (WGS) entry which is preliminary data.</text>
</comment>
<evidence type="ECO:0000313" key="2">
    <source>
        <dbReference type="Proteomes" id="UP000266669"/>
    </source>
</evidence>
<proteinExistence type="predicted"/>
<dbReference type="AlphaFoldDB" id="A0A8B3D108"/>
<reference evidence="2" key="1">
    <citation type="submission" date="2018-05" db="EMBL/GenBank/DDBJ databases">
        <title>Leptospira yasudae sp. nov. and Leptospira stimsonii sp. nov., two pathogenic species of the genus Leptospira isolated from environmental sources.</title>
        <authorList>
            <person name="Casanovas-Massana A."/>
            <person name="Hamond C."/>
            <person name="Santos L.A."/>
            <person name="Hacker K.P."/>
            <person name="Balassiano I."/>
            <person name="Medeiros M.A."/>
            <person name="Reis M.G."/>
            <person name="Ko A.I."/>
            <person name="Wunder E.A."/>
        </authorList>
    </citation>
    <scope>NUCLEOTIDE SEQUENCE [LARGE SCALE GENOMIC DNA]</scope>
    <source>
        <strain evidence="2">AMB6-RJ</strain>
    </source>
</reference>